<dbReference type="AlphaFoldDB" id="A0A1Q9DZY5"/>
<feature type="compositionally biased region" description="Basic and acidic residues" evidence="1">
    <location>
        <begin position="125"/>
        <end position="141"/>
    </location>
</feature>
<evidence type="ECO:0008006" key="5">
    <source>
        <dbReference type="Google" id="ProtNLM"/>
    </source>
</evidence>
<dbReference type="Proteomes" id="UP000186817">
    <property type="component" value="Unassembled WGS sequence"/>
</dbReference>
<sequence>MDFETEQAFFGKLGILGSRFKTSDGLASPQTDLAHVEEQSIATFSSQFATASKAVEEQLTKKLLPQLVRFATEDQRALQDAAELLTFFVQRPSPEKLLKGLPRLKFRRTWLHHLAEDAELGVLEKELQPRTGGGKDEKVSDQEDEREERDRGDRGEGSAEKERRYREERDGRHRDDRERDGGAVIEVAMEAATAAATIDGETIVATRLDGEEVQHEPWEWEDGEAVASSAGQPSSKVASKSDEANEIEADGPVTQGVEIAAVAAGAEAPRLSAKPTLLYVGVSQDKLCKDVGAKIMDLQRQLARGSAIMVVIEIIAATTVIPGERATAALEVEAEVVTLAAEGSGLPPSGLSADRLGKPLLNLSLMTFEDVRMLGSGDVKRRSSDMDKARAHRAKQELHSERDKLLKRGSTRISSQANNAGDGKDQARALVWTVAILVPATIAYASVMLAWFYMFNSSMPKFLAIFLSYLLLAVVLMLLSFKWLTGRARPWLWWIGFWMGQATLAALVIGFFVYYRNLVYYWKYQEMRSYTNVAAAQDDAAFPDASMFLFTEDTRLDTQRAVGYQSRHKPNSATVPGQYVLPVMSDFAMVVIVAPIYYWAIGEDCCEARAAFQCGDAQDPSTRSGLVALNPSDIVRPFMRWAVQGSPYERFEKAVRLEEATYVTQAAPEPTFVYWSRDPVALKDSFFTSATQTCLTASLITWAVFLVLIYTSAWRLVPKRKLEGVMRYAA</sequence>
<feature type="transmembrane region" description="Helical" evidence="2">
    <location>
        <begin position="429"/>
        <end position="455"/>
    </location>
</feature>
<evidence type="ECO:0000256" key="1">
    <source>
        <dbReference type="SAM" id="MobiDB-lite"/>
    </source>
</evidence>
<proteinExistence type="predicted"/>
<feature type="compositionally biased region" description="Polar residues" evidence="1">
    <location>
        <begin position="229"/>
        <end position="238"/>
    </location>
</feature>
<feature type="transmembrane region" description="Helical" evidence="2">
    <location>
        <begin position="579"/>
        <end position="600"/>
    </location>
</feature>
<dbReference type="OrthoDB" id="447642at2759"/>
<feature type="compositionally biased region" description="Basic and acidic residues" evidence="1">
    <location>
        <begin position="148"/>
        <end position="181"/>
    </location>
</feature>
<keyword evidence="2" id="KW-1133">Transmembrane helix</keyword>
<feature type="region of interest" description="Disordered" evidence="1">
    <location>
        <begin position="125"/>
        <end position="182"/>
    </location>
</feature>
<evidence type="ECO:0000313" key="3">
    <source>
        <dbReference type="EMBL" id="OLQ00722.1"/>
    </source>
</evidence>
<gene>
    <name evidence="3" type="ORF">AK812_SmicGene16582</name>
</gene>
<name>A0A1Q9DZY5_SYMMI</name>
<feature type="transmembrane region" description="Helical" evidence="2">
    <location>
        <begin position="462"/>
        <end position="485"/>
    </location>
</feature>
<feature type="transmembrane region" description="Helical" evidence="2">
    <location>
        <begin position="699"/>
        <end position="717"/>
    </location>
</feature>
<keyword evidence="2" id="KW-0812">Transmembrane</keyword>
<dbReference type="EMBL" id="LSRX01000318">
    <property type="protein sequence ID" value="OLQ00722.1"/>
    <property type="molecule type" value="Genomic_DNA"/>
</dbReference>
<feature type="region of interest" description="Disordered" evidence="1">
    <location>
        <begin position="222"/>
        <end position="247"/>
    </location>
</feature>
<organism evidence="3 4">
    <name type="scientific">Symbiodinium microadriaticum</name>
    <name type="common">Dinoflagellate</name>
    <name type="synonym">Zooxanthella microadriatica</name>
    <dbReference type="NCBI Taxonomy" id="2951"/>
    <lineage>
        <taxon>Eukaryota</taxon>
        <taxon>Sar</taxon>
        <taxon>Alveolata</taxon>
        <taxon>Dinophyceae</taxon>
        <taxon>Suessiales</taxon>
        <taxon>Symbiodiniaceae</taxon>
        <taxon>Symbiodinium</taxon>
    </lineage>
</organism>
<comment type="caution">
    <text evidence="3">The sequence shown here is derived from an EMBL/GenBank/DDBJ whole genome shotgun (WGS) entry which is preliminary data.</text>
</comment>
<evidence type="ECO:0000313" key="4">
    <source>
        <dbReference type="Proteomes" id="UP000186817"/>
    </source>
</evidence>
<reference evidence="3 4" key="1">
    <citation type="submission" date="2016-02" db="EMBL/GenBank/DDBJ databases">
        <title>Genome analysis of coral dinoflagellate symbionts highlights evolutionary adaptations to a symbiotic lifestyle.</title>
        <authorList>
            <person name="Aranda M."/>
            <person name="Li Y."/>
            <person name="Liew Y.J."/>
            <person name="Baumgarten S."/>
            <person name="Simakov O."/>
            <person name="Wilson M."/>
            <person name="Piel J."/>
            <person name="Ashoor H."/>
            <person name="Bougouffa S."/>
            <person name="Bajic V.B."/>
            <person name="Ryu T."/>
            <person name="Ravasi T."/>
            <person name="Bayer T."/>
            <person name="Micklem G."/>
            <person name="Kim H."/>
            <person name="Bhak J."/>
            <person name="Lajeunesse T.C."/>
            <person name="Voolstra C.R."/>
        </authorList>
    </citation>
    <scope>NUCLEOTIDE SEQUENCE [LARGE SCALE GENOMIC DNA]</scope>
    <source>
        <strain evidence="3 4">CCMP2467</strain>
    </source>
</reference>
<evidence type="ECO:0000256" key="2">
    <source>
        <dbReference type="SAM" id="Phobius"/>
    </source>
</evidence>
<accession>A0A1Q9DZY5</accession>
<protein>
    <recommendedName>
        <fullName evidence="5">Transmembrane protein</fullName>
    </recommendedName>
</protein>
<keyword evidence="2" id="KW-0472">Membrane</keyword>
<feature type="transmembrane region" description="Helical" evidence="2">
    <location>
        <begin position="491"/>
        <end position="515"/>
    </location>
</feature>
<keyword evidence="4" id="KW-1185">Reference proteome</keyword>